<keyword evidence="3" id="KW-1133">Transmembrane helix</keyword>
<dbReference type="Gene3D" id="2.40.70.10">
    <property type="entry name" value="Acid Proteases"/>
    <property type="match status" value="2"/>
</dbReference>
<keyword evidence="3" id="KW-0812">Transmembrane</keyword>
<dbReference type="InterPro" id="IPR033121">
    <property type="entry name" value="PEPTIDASE_A1"/>
</dbReference>
<keyword evidence="6" id="KW-1185">Reference proteome</keyword>
<proteinExistence type="inferred from homology"/>
<feature type="transmembrane region" description="Helical" evidence="3">
    <location>
        <begin position="428"/>
        <end position="448"/>
    </location>
</feature>
<dbReference type="EMBL" id="KZ678132">
    <property type="protein sequence ID" value="PSN69814.1"/>
    <property type="molecule type" value="Genomic_DNA"/>
</dbReference>
<dbReference type="InterPro" id="IPR034164">
    <property type="entry name" value="Pepsin-like_dom"/>
</dbReference>
<dbReference type="STRING" id="1448308.A0A2T2NWL2"/>
<evidence type="ECO:0000256" key="1">
    <source>
        <dbReference type="ARBA" id="ARBA00007447"/>
    </source>
</evidence>
<name>A0A2T2NWL2_CORCC</name>
<dbReference type="InterPro" id="IPR001461">
    <property type="entry name" value="Aspartic_peptidase_A1"/>
</dbReference>
<evidence type="ECO:0000256" key="2">
    <source>
        <dbReference type="SAM" id="MobiDB-lite"/>
    </source>
</evidence>
<dbReference type="SUPFAM" id="SSF50630">
    <property type="entry name" value="Acid proteases"/>
    <property type="match status" value="1"/>
</dbReference>
<comment type="similarity">
    <text evidence="1">Belongs to the peptidase A1 family.</text>
</comment>
<dbReference type="PANTHER" id="PTHR47966">
    <property type="entry name" value="BETA-SITE APP-CLEAVING ENZYME, ISOFORM A-RELATED"/>
    <property type="match status" value="1"/>
</dbReference>
<feature type="compositionally biased region" description="Polar residues" evidence="2">
    <location>
        <begin position="509"/>
        <end position="523"/>
    </location>
</feature>
<dbReference type="CDD" id="cd05471">
    <property type="entry name" value="pepsin_like"/>
    <property type="match status" value="1"/>
</dbReference>
<dbReference type="GO" id="GO:0000324">
    <property type="term" value="C:fungal-type vacuole"/>
    <property type="evidence" value="ECO:0007669"/>
    <property type="project" value="TreeGrafter"/>
</dbReference>
<feature type="domain" description="Peptidase A1" evidence="4">
    <location>
        <begin position="28"/>
        <end position="381"/>
    </location>
</feature>
<dbReference type="Proteomes" id="UP000240883">
    <property type="component" value="Unassembled WGS sequence"/>
</dbReference>
<dbReference type="PANTHER" id="PTHR47966:SF51">
    <property type="entry name" value="BETA-SITE APP-CLEAVING ENZYME, ISOFORM A-RELATED"/>
    <property type="match status" value="1"/>
</dbReference>
<evidence type="ECO:0000313" key="6">
    <source>
        <dbReference type="Proteomes" id="UP000240883"/>
    </source>
</evidence>
<sequence>MMSSILDTPRPFHFSPSQAWDGNDGSWSTFIIRIGTPSQSFRILPSTSGQETFVPVTEGCTLEDPQNCGELRGVYPFRGLTTGFRSNQSSTWSLIGLYDLAFQDHLNISGNGMYGFDTVGLTVDGDMILNRQIVAGIATKDFYLGIFGLGPKPSNFSDFGNPQPSFMQSMRDQNKIPSMAFAYSAGAPYRIPKTLGSLTLGGYDRSKFTPTSNELSFPFSSDDSRSLSVGVQAITAMNTLNGTITLSSSNSPIFIHIDSTVPHLWLPRTVCDGFEQVFGLTYDPQTDLYIFNDSAKHEQLLAQNPSLVIALGNTNDPEKLVQITLPFAALDLQASHPIYSNLTPYFPLRRAANDTQYTLGRAFFQEAYVIADYERSNFSVHQVVFRTDTSQDPDLVAIYPPNSNLEKPLNETFAGSGDSDSDLSPGSISGIVVGVVVAFAVLLALFYIRFRKKSREEKNPIADGVVHDAKIAYKGQETNGNPLYEMAHQGEEMGGTPLCEMAHSTDSASQFYPTEIGSSTAHSTPEDRQQYELPGSEAFLGRPRGEGS</sequence>
<organism evidence="5 6">
    <name type="scientific">Corynespora cassiicola Philippines</name>
    <dbReference type="NCBI Taxonomy" id="1448308"/>
    <lineage>
        <taxon>Eukaryota</taxon>
        <taxon>Fungi</taxon>
        <taxon>Dikarya</taxon>
        <taxon>Ascomycota</taxon>
        <taxon>Pezizomycotina</taxon>
        <taxon>Dothideomycetes</taxon>
        <taxon>Pleosporomycetidae</taxon>
        <taxon>Pleosporales</taxon>
        <taxon>Corynesporascaceae</taxon>
        <taxon>Corynespora</taxon>
    </lineage>
</organism>
<keyword evidence="3" id="KW-0472">Membrane</keyword>
<dbReference type="GO" id="GO:0004190">
    <property type="term" value="F:aspartic-type endopeptidase activity"/>
    <property type="evidence" value="ECO:0007669"/>
    <property type="project" value="InterPro"/>
</dbReference>
<reference evidence="5 6" key="1">
    <citation type="journal article" date="2018" name="Front. Microbiol.">
        <title>Genome-Wide Analysis of Corynespora cassiicola Leaf Fall Disease Putative Effectors.</title>
        <authorList>
            <person name="Lopez D."/>
            <person name="Ribeiro S."/>
            <person name="Label P."/>
            <person name="Fumanal B."/>
            <person name="Venisse J.S."/>
            <person name="Kohler A."/>
            <person name="de Oliveira R.R."/>
            <person name="Labutti K."/>
            <person name="Lipzen A."/>
            <person name="Lail K."/>
            <person name="Bauer D."/>
            <person name="Ohm R.A."/>
            <person name="Barry K.W."/>
            <person name="Spatafora J."/>
            <person name="Grigoriev I.V."/>
            <person name="Martin F.M."/>
            <person name="Pujade-Renaud V."/>
        </authorList>
    </citation>
    <scope>NUCLEOTIDE SEQUENCE [LARGE SCALE GENOMIC DNA]</scope>
    <source>
        <strain evidence="5 6">Philippines</strain>
    </source>
</reference>
<keyword evidence="5" id="KW-0378">Hydrolase</keyword>
<dbReference type="GO" id="GO:0006508">
    <property type="term" value="P:proteolysis"/>
    <property type="evidence" value="ECO:0007669"/>
    <property type="project" value="UniProtKB-KW"/>
</dbReference>
<dbReference type="PROSITE" id="PS51767">
    <property type="entry name" value="PEPTIDASE_A1"/>
    <property type="match status" value="1"/>
</dbReference>
<protein>
    <submittedName>
        <fullName evidence="5">Acid protease</fullName>
    </submittedName>
</protein>
<dbReference type="Pfam" id="PF00026">
    <property type="entry name" value="Asp"/>
    <property type="match status" value="1"/>
</dbReference>
<evidence type="ECO:0000259" key="4">
    <source>
        <dbReference type="PROSITE" id="PS51767"/>
    </source>
</evidence>
<evidence type="ECO:0000313" key="5">
    <source>
        <dbReference type="EMBL" id="PSN69814.1"/>
    </source>
</evidence>
<accession>A0A2T2NWL2</accession>
<dbReference type="InterPro" id="IPR021109">
    <property type="entry name" value="Peptidase_aspartic_dom_sf"/>
</dbReference>
<dbReference type="PRINTS" id="PR00792">
    <property type="entry name" value="PEPSIN"/>
</dbReference>
<feature type="region of interest" description="Disordered" evidence="2">
    <location>
        <begin position="509"/>
        <end position="548"/>
    </location>
</feature>
<dbReference type="AlphaFoldDB" id="A0A2T2NWL2"/>
<evidence type="ECO:0000256" key="3">
    <source>
        <dbReference type="SAM" id="Phobius"/>
    </source>
</evidence>
<gene>
    <name evidence="5" type="ORF">BS50DRAFT_618794</name>
</gene>
<dbReference type="OrthoDB" id="4074350at2759"/>
<keyword evidence="5" id="KW-0645">Protease</keyword>